<dbReference type="Proteomes" id="UP000676506">
    <property type="component" value="Chromosome 2"/>
</dbReference>
<dbReference type="EMBL" id="CP072649">
    <property type="protein sequence ID" value="QUW04769.1"/>
    <property type="molecule type" value="Genomic_DNA"/>
</dbReference>
<dbReference type="Pfam" id="PF06940">
    <property type="entry name" value="DUF1287"/>
    <property type="match status" value="1"/>
</dbReference>
<reference evidence="1 2" key="1">
    <citation type="submission" date="2021-03" db="EMBL/GenBank/DDBJ databases">
        <title>Genomic and phenotypic characterization of Chloracidobacterium isolates provides evidence for multiple species.</title>
        <authorList>
            <person name="Saini M.K."/>
            <person name="Costas A.M.G."/>
            <person name="Tank M."/>
            <person name="Bryant D.A."/>
        </authorList>
    </citation>
    <scope>NUCLEOTIDE SEQUENCE [LARGE SCALE GENOMIC DNA]</scope>
    <source>
        <strain evidence="1 2">BV2-C</strain>
    </source>
</reference>
<dbReference type="PIRSF" id="PIRSF011444">
    <property type="entry name" value="DUF1287"/>
    <property type="match status" value="1"/>
</dbReference>
<evidence type="ECO:0000313" key="2">
    <source>
        <dbReference type="Proteomes" id="UP000676506"/>
    </source>
</evidence>
<dbReference type="InterPro" id="IPR009706">
    <property type="entry name" value="DUF1287"/>
</dbReference>
<gene>
    <name evidence="1" type="ORF">J8C06_14750</name>
</gene>
<sequence length="191" mass="20934">MRASPPAPVARPSERPLSPPVRALLASAREQTQVTTGYDPTYVKLAYPGGDVPAHTGVCTDVVIRAFRAAGVDLQVAVHEDMRRAFGAYPKRWGLTRPDPNIDHRRVPNLMVYFQRRGCAAAMSQQPADYLPGDVVAWDLGGGVPHIGLVTDDLASRTGRPLIIHNIGAGARQEDVLFAWRVIGHYRYFTP</sequence>
<name>A0ABX8BGI3_9BACT</name>
<keyword evidence="2" id="KW-1185">Reference proteome</keyword>
<proteinExistence type="predicted"/>
<organism evidence="1 2">
    <name type="scientific">Chloracidobacterium validum</name>
    <dbReference type="NCBI Taxonomy" id="2821543"/>
    <lineage>
        <taxon>Bacteria</taxon>
        <taxon>Pseudomonadati</taxon>
        <taxon>Acidobacteriota</taxon>
        <taxon>Terriglobia</taxon>
        <taxon>Terriglobales</taxon>
        <taxon>Acidobacteriaceae</taxon>
        <taxon>Chloracidobacterium</taxon>
    </lineage>
</organism>
<evidence type="ECO:0000313" key="1">
    <source>
        <dbReference type="EMBL" id="QUW04769.1"/>
    </source>
</evidence>
<protein>
    <submittedName>
        <fullName evidence="1">DUF1287 domain-containing protein</fullName>
    </submittedName>
</protein>
<accession>A0ABX8BGI3</accession>